<evidence type="ECO:0000256" key="1">
    <source>
        <dbReference type="SAM" id="MobiDB-lite"/>
    </source>
</evidence>
<reference evidence="2 3" key="1">
    <citation type="journal article" date="2011" name="Nature">
        <title>Genome sequencing reveals insights into physiology and longevity of the naked mole rat.</title>
        <authorList>
            <person name="Kim E.B."/>
            <person name="Fang X."/>
            <person name="Fushan A.A."/>
            <person name="Huang Z."/>
            <person name="Lobanov A.V."/>
            <person name="Han L."/>
            <person name="Marino S.M."/>
            <person name="Sun X."/>
            <person name="Turanov A.A."/>
            <person name="Yang P."/>
            <person name="Yim S.H."/>
            <person name="Zhao X."/>
            <person name="Kasaikina M.V."/>
            <person name="Stoletzki N."/>
            <person name="Peng C."/>
            <person name="Polak P."/>
            <person name="Xiong Z."/>
            <person name="Kiezun A."/>
            <person name="Zhu Y."/>
            <person name="Chen Y."/>
            <person name="Kryukov G.V."/>
            <person name="Zhang Q."/>
            <person name="Peshkin L."/>
            <person name="Yang L."/>
            <person name="Bronson R.T."/>
            <person name="Buffenstein R."/>
            <person name="Wang B."/>
            <person name="Han C."/>
            <person name="Li Q."/>
            <person name="Chen L."/>
            <person name="Zhao W."/>
            <person name="Sunyaev S.R."/>
            <person name="Park T.J."/>
            <person name="Zhang G."/>
            <person name="Wang J."/>
            <person name="Gladyshev V.N."/>
        </authorList>
    </citation>
    <scope>NUCLEOTIDE SEQUENCE [LARGE SCALE GENOMIC DNA]</scope>
</reference>
<dbReference type="EMBL" id="JH170858">
    <property type="protein sequence ID" value="EHB09953.1"/>
    <property type="molecule type" value="Genomic_DNA"/>
</dbReference>
<sequence length="124" mass="14018">MGPTTQSCRPSVKWDLDLPPDYEIPAKATTSSAATCGSDFRRDKLERRQEISARVGLQVIFIPPWTAYHPVLFRCGPGFQSVRQTPTPLWKPEIIKFAIPRPINPPVPEPQTPRNPTRLDSREV</sequence>
<protein>
    <submittedName>
        <fullName evidence="2">Uncharacterized protein</fullName>
    </submittedName>
</protein>
<dbReference type="Pfam" id="PF17666">
    <property type="entry name" value="DUF5528"/>
    <property type="match status" value="1"/>
</dbReference>
<evidence type="ECO:0000313" key="3">
    <source>
        <dbReference type="Proteomes" id="UP000006813"/>
    </source>
</evidence>
<proteinExistence type="predicted"/>
<gene>
    <name evidence="2" type="ORF">GW7_10694</name>
</gene>
<dbReference type="AlphaFoldDB" id="G5BKZ2"/>
<dbReference type="InParanoid" id="G5BKZ2"/>
<dbReference type="InterPro" id="IPR038935">
    <property type="entry name" value="C5orf52"/>
</dbReference>
<feature type="region of interest" description="Disordered" evidence="1">
    <location>
        <begin position="101"/>
        <end position="124"/>
    </location>
</feature>
<organism evidence="2 3">
    <name type="scientific">Heterocephalus glaber</name>
    <name type="common">Naked mole rat</name>
    <dbReference type="NCBI Taxonomy" id="10181"/>
    <lineage>
        <taxon>Eukaryota</taxon>
        <taxon>Metazoa</taxon>
        <taxon>Chordata</taxon>
        <taxon>Craniata</taxon>
        <taxon>Vertebrata</taxon>
        <taxon>Euteleostomi</taxon>
        <taxon>Mammalia</taxon>
        <taxon>Eutheria</taxon>
        <taxon>Euarchontoglires</taxon>
        <taxon>Glires</taxon>
        <taxon>Rodentia</taxon>
        <taxon>Hystricomorpha</taxon>
        <taxon>Bathyergidae</taxon>
        <taxon>Heterocephalus</taxon>
    </lineage>
</organism>
<feature type="compositionally biased region" description="Pro residues" evidence="1">
    <location>
        <begin position="102"/>
        <end position="113"/>
    </location>
</feature>
<accession>G5BKZ2</accession>
<evidence type="ECO:0000313" key="2">
    <source>
        <dbReference type="EMBL" id="EHB09953.1"/>
    </source>
</evidence>
<dbReference type="Proteomes" id="UP000006813">
    <property type="component" value="Unassembled WGS sequence"/>
</dbReference>
<name>G5BKZ2_HETGA</name>
<dbReference type="eggNOG" id="ENOG502SDG0">
    <property type="taxonomic scope" value="Eukaryota"/>
</dbReference>